<dbReference type="RefSeq" id="WP_068658627.1">
    <property type="nucleotide sequence ID" value="NZ_CP017770.1"/>
</dbReference>
<dbReference type="PROSITE" id="PS50110">
    <property type="entry name" value="RESPONSE_REGULATORY"/>
    <property type="match status" value="1"/>
</dbReference>
<accession>A0A167DX28</accession>
<dbReference type="SUPFAM" id="SSF52172">
    <property type="entry name" value="CheY-like"/>
    <property type="match status" value="1"/>
</dbReference>
<evidence type="ECO:0000259" key="9">
    <source>
        <dbReference type="PROSITE" id="PS51755"/>
    </source>
</evidence>
<dbReference type="GO" id="GO:0005829">
    <property type="term" value="C:cytosol"/>
    <property type="evidence" value="ECO:0007669"/>
    <property type="project" value="TreeGrafter"/>
</dbReference>
<dbReference type="CDD" id="cd00383">
    <property type="entry name" value="trans_reg_C"/>
    <property type="match status" value="1"/>
</dbReference>
<dbReference type="InterPro" id="IPR001789">
    <property type="entry name" value="Sig_transdc_resp-reg_receiver"/>
</dbReference>
<dbReference type="KEGG" id="pcx:LPB68_01240"/>
<evidence type="ECO:0000256" key="5">
    <source>
        <dbReference type="ARBA" id="ARBA00023163"/>
    </source>
</evidence>
<keyword evidence="3" id="KW-0805">Transcription regulation</keyword>
<dbReference type="FunFam" id="3.40.50.2300:FF:000001">
    <property type="entry name" value="DNA-binding response regulator PhoB"/>
    <property type="match status" value="1"/>
</dbReference>
<evidence type="ECO:0000256" key="4">
    <source>
        <dbReference type="ARBA" id="ARBA00023125"/>
    </source>
</evidence>
<keyword evidence="11" id="KW-1185">Reference proteome</keyword>
<dbReference type="PANTHER" id="PTHR48111">
    <property type="entry name" value="REGULATOR OF RPOS"/>
    <property type="match status" value="1"/>
</dbReference>
<dbReference type="CDD" id="cd17574">
    <property type="entry name" value="REC_OmpR"/>
    <property type="match status" value="1"/>
</dbReference>
<dbReference type="PANTHER" id="PTHR48111:SF73">
    <property type="entry name" value="ALKALINE PHOSPHATASE SYNTHESIS TRANSCRIPTIONAL REGULATORY PROTEIN PHOP"/>
    <property type="match status" value="1"/>
</dbReference>
<dbReference type="SMART" id="SM00862">
    <property type="entry name" value="Trans_reg_C"/>
    <property type="match status" value="1"/>
</dbReference>
<feature type="DNA-binding region" description="OmpR/PhoB-type" evidence="7">
    <location>
        <begin position="129"/>
        <end position="225"/>
    </location>
</feature>
<dbReference type="Gene3D" id="6.10.250.690">
    <property type="match status" value="1"/>
</dbReference>
<dbReference type="GO" id="GO:0000156">
    <property type="term" value="F:phosphorelay response regulator activity"/>
    <property type="evidence" value="ECO:0007669"/>
    <property type="project" value="TreeGrafter"/>
</dbReference>
<dbReference type="EMBL" id="LSFN01000014">
    <property type="protein sequence ID" value="OAB74879.1"/>
    <property type="molecule type" value="Genomic_DNA"/>
</dbReference>
<dbReference type="Proteomes" id="UP000077134">
    <property type="component" value="Unassembled WGS sequence"/>
</dbReference>
<dbReference type="GO" id="GO:0000976">
    <property type="term" value="F:transcription cis-regulatory region binding"/>
    <property type="evidence" value="ECO:0007669"/>
    <property type="project" value="TreeGrafter"/>
</dbReference>
<dbReference type="STRING" id="1763538.LPB68_01240"/>
<evidence type="ECO:0000256" key="1">
    <source>
        <dbReference type="ARBA" id="ARBA00022553"/>
    </source>
</evidence>
<comment type="caution">
    <text evidence="10">The sequence shown here is derived from an EMBL/GenBank/DDBJ whole genome shotgun (WGS) entry which is preliminary data.</text>
</comment>
<evidence type="ECO:0000256" key="3">
    <source>
        <dbReference type="ARBA" id="ARBA00023015"/>
    </source>
</evidence>
<keyword evidence="5" id="KW-0804">Transcription</keyword>
<proteinExistence type="predicted"/>
<dbReference type="PROSITE" id="PS51755">
    <property type="entry name" value="OMPR_PHOB"/>
    <property type="match status" value="1"/>
</dbReference>
<evidence type="ECO:0000259" key="8">
    <source>
        <dbReference type="PROSITE" id="PS50110"/>
    </source>
</evidence>
<evidence type="ECO:0000313" key="10">
    <source>
        <dbReference type="EMBL" id="OAB74879.1"/>
    </source>
</evidence>
<feature type="domain" description="Response regulatory" evidence="8">
    <location>
        <begin position="5"/>
        <end position="118"/>
    </location>
</feature>
<dbReference type="InterPro" id="IPR011006">
    <property type="entry name" value="CheY-like_superfamily"/>
</dbReference>
<dbReference type="SMART" id="SM00448">
    <property type="entry name" value="REC"/>
    <property type="match status" value="1"/>
</dbReference>
<reference evidence="10 11" key="1">
    <citation type="submission" date="2016-02" db="EMBL/GenBank/DDBJ databases">
        <title>Paenibacillus sp. LPB0068, isolated from Crassostrea gigas.</title>
        <authorList>
            <person name="Shin S.-K."/>
            <person name="Yi H."/>
        </authorList>
    </citation>
    <scope>NUCLEOTIDE SEQUENCE [LARGE SCALE GENOMIC DNA]</scope>
    <source>
        <strain evidence="10 11">LPB0068</strain>
    </source>
</reference>
<feature type="domain" description="OmpR/PhoB-type" evidence="9">
    <location>
        <begin position="129"/>
        <end position="225"/>
    </location>
</feature>
<evidence type="ECO:0000256" key="7">
    <source>
        <dbReference type="PROSITE-ProRule" id="PRU01091"/>
    </source>
</evidence>
<evidence type="ECO:0000313" key="11">
    <source>
        <dbReference type="Proteomes" id="UP000077134"/>
    </source>
</evidence>
<keyword evidence="1 6" id="KW-0597">Phosphoprotein</keyword>
<name>A0A167DX28_9BACL</name>
<dbReference type="GO" id="GO:0006355">
    <property type="term" value="P:regulation of DNA-templated transcription"/>
    <property type="evidence" value="ECO:0007669"/>
    <property type="project" value="InterPro"/>
</dbReference>
<dbReference type="Pfam" id="PF00486">
    <property type="entry name" value="Trans_reg_C"/>
    <property type="match status" value="1"/>
</dbReference>
<dbReference type="Gene3D" id="3.40.50.2300">
    <property type="match status" value="1"/>
</dbReference>
<feature type="modified residue" description="4-aspartylphosphate" evidence="6">
    <location>
        <position position="54"/>
    </location>
</feature>
<dbReference type="GO" id="GO:0032993">
    <property type="term" value="C:protein-DNA complex"/>
    <property type="evidence" value="ECO:0007669"/>
    <property type="project" value="TreeGrafter"/>
</dbReference>
<evidence type="ECO:0000256" key="6">
    <source>
        <dbReference type="PROSITE-ProRule" id="PRU00169"/>
    </source>
</evidence>
<keyword evidence="4 7" id="KW-0238">DNA-binding</keyword>
<sequence>MSQRTLLIVEDEARLRQVIADYFFQAKWNVVEAENGREALSLLEENVIDLIITDILMPVMDGWELCTTVRRRSNIPIIMLTSKSEDEDKLRGYKMGSDDYIGKPFSPMVLVAKANNLLDRTEGFISSSESVIKGTELAINRPAHEVKINGKAISLGPKEFDILLYLVKNRGIVLSRESILNQIWGYNYDGDIRVVDTQIKRLRAKIGNASDLIQTIPRYGYKFEVRA</sequence>
<dbReference type="Pfam" id="PF00072">
    <property type="entry name" value="Response_reg"/>
    <property type="match status" value="1"/>
</dbReference>
<dbReference type="InterPro" id="IPR016032">
    <property type="entry name" value="Sig_transdc_resp-reg_C-effctor"/>
</dbReference>
<dbReference type="SUPFAM" id="SSF46894">
    <property type="entry name" value="C-terminal effector domain of the bipartite response regulators"/>
    <property type="match status" value="1"/>
</dbReference>
<dbReference type="InterPro" id="IPR039420">
    <property type="entry name" value="WalR-like"/>
</dbReference>
<organism evidence="10 11">
    <name type="scientific">Paenibacillus crassostreae</name>
    <dbReference type="NCBI Taxonomy" id="1763538"/>
    <lineage>
        <taxon>Bacteria</taxon>
        <taxon>Bacillati</taxon>
        <taxon>Bacillota</taxon>
        <taxon>Bacilli</taxon>
        <taxon>Bacillales</taxon>
        <taxon>Paenibacillaceae</taxon>
        <taxon>Paenibacillus</taxon>
    </lineage>
</organism>
<gene>
    <name evidence="10" type="ORF">PNBC_12715</name>
</gene>
<dbReference type="OrthoDB" id="9790442at2"/>
<dbReference type="InterPro" id="IPR036388">
    <property type="entry name" value="WH-like_DNA-bd_sf"/>
</dbReference>
<keyword evidence="2" id="KW-0902">Two-component regulatory system</keyword>
<dbReference type="AlphaFoldDB" id="A0A167DX28"/>
<protein>
    <submittedName>
        <fullName evidence="10">PhoB family transcriptional regulator</fullName>
    </submittedName>
</protein>
<dbReference type="InterPro" id="IPR001867">
    <property type="entry name" value="OmpR/PhoB-type_DNA-bd"/>
</dbReference>
<evidence type="ECO:0000256" key="2">
    <source>
        <dbReference type="ARBA" id="ARBA00023012"/>
    </source>
</evidence>
<dbReference type="Gene3D" id="1.10.10.10">
    <property type="entry name" value="Winged helix-like DNA-binding domain superfamily/Winged helix DNA-binding domain"/>
    <property type="match status" value="1"/>
</dbReference>